<dbReference type="EMBL" id="CP014504">
    <property type="protein sequence ID" value="AMP98135.1"/>
    <property type="molecule type" value="Genomic_DNA"/>
</dbReference>
<gene>
    <name evidence="6" type="ORF">AY601_1211</name>
</gene>
<sequence length="447" mass="47074">MVREEVGLIYECVWPKLEIIVYETLSGLAMFPSVDMNDKQCKSQTSPKIIRCLQSLNFFMADMQAGIGPFLGIFLLAHGWKSGMIGSVMTIGGMAGMLMTAPAGALIDATKRKRMYVVIPGIFTVTASAVILFSQNFWIVSISQVATAIAGSAIGPAVIGMTLGIVKQAGFNRQNGYNQAYNHAGNVVGAALSGYLGYKFGMHAIFYLAAFFGLLSIISVLMIPGKAIDDSAARGLNENETDTKASGLSVLIQCKPLLILAAALACFHLGNGAMLPLYGLAAATKNQGDPTIFVAMTIIIAQLVMIGVSILAMRMAEKRGYWLVMLISFIALPVRGLIAAHLISHIGLYPVQILDGIGAGLQSVAVPGLVAHILNGTGRVNIGQGAVMTVQGLGASLSPAIGGWIAQGIGYSSTFLILGCFATISILLWLVFSSTLKTACETTAKVE</sequence>
<protein>
    <submittedName>
        <fullName evidence="6">Major facilitator superfamily MFS_1 transporter</fullName>
    </submittedName>
</protein>
<dbReference type="PANTHER" id="PTHR23539">
    <property type="entry name" value="MFS TRANSPORTER"/>
    <property type="match status" value="1"/>
</dbReference>
<keyword evidence="3 4" id="KW-0472">Membrane</keyword>
<reference evidence="6 7" key="1">
    <citation type="submission" date="2016-03" db="EMBL/GenBank/DDBJ databases">
        <title>Complete genome sequence of Pedobacter cryoconitis PAMC 27485.</title>
        <authorList>
            <person name="Lee J."/>
            <person name="Kim O.-S."/>
        </authorList>
    </citation>
    <scope>NUCLEOTIDE SEQUENCE [LARGE SCALE GENOMIC DNA]</scope>
    <source>
        <strain evidence="6 7">PAMC 27485</strain>
    </source>
</reference>
<feature type="transmembrane region" description="Helical" evidence="4">
    <location>
        <begin position="386"/>
        <end position="405"/>
    </location>
</feature>
<feature type="transmembrane region" description="Helical" evidence="4">
    <location>
        <begin position="204"/>
        <end position="224"/>
    </location>
</feature>
<accession>A0A127VA22</accession>
<evidence type="ECO:0000256" key="1">
    <source>
        <dbReference type="ARBA" id="ARBA00022692"/>
    </source>
</evidence>
<feature type="transmembrane region" description="Helical" evidence="4">
    <location>
        <begin position="56"/>
        <end position="77"/>
    </location>
</feature>
<feature type="transmembrane region" description="Helical" evidence="4">
    <location>
        <begin position="139"/>
        <end position="159"/>
    </location>
</feature>
<feature type="domain" description="Major facilitator superfamily (MFS) profile" evidence="5">
    <location>
        <begin position="19"/>
        <end position="437"/>
    </location>
</feature>
<keyword evidence="7" id="KW-1185">Reference proteome</keyword>
<dbReference type="Proteomes" id="UP000071561">
    <property type="component" value="Chromosome"/>
</dbReference>
<dbReference type="InterPro" id="IPR011701">
    <property type="entry name" value="MFS"/>
</dbReference>
<feature type="transmembrane region" description="Helical" evidence="4">
    <location>
        <begin position="320"/>
        <end position="343"/>
    </location>
</feature>
<dbReference type="PATRIC" id="fig|188932.3.peg.1252"/>
<feature type="transmembrane region" description="Helical" evidence="4">
    <location>
        <begin position="257"/>
        <end position="280"/>
    </location>
</feature>
<feature type="transmembrane region" description="Helical" evidence="4">
    <location>
        <begin position="411"/>
        <end position="432"/>
    </location>
</feature>
<proteinExistence type="predicted"/>
<evidence type="ECO:0000313" key="6">
    <source>
        <dbReference type="EMBL" id="AMP98135.1"/>
    </source>
</evidence>
<evidence type="ECO:0000256" key="4">
    <source>
        <dbReference type="SAM" id="Phobius"/>
    </source>
</evidence>
<dbReference type="PANTHER" id="PTHR23539:SF1">
    <property type="entry name" value="MAJOR FACILITATOR SUPERFAMILY (MFS) PROFILE DOMAIN-CONTAINING PROTEIN"/>
    <property type="match status" value="1"/>
</dbReference>
<keyword evidence="2 4" id="KW-1133">Transmembrane helix</keyword>
<dbReference type="InterPro" id="IPR020846">
    <property type="entry name" value="MFS_dom"/>
</dbReference>
<name>A0A127VA22_9SPHI</name>
<evidence type="ECO:0000256" key="3">
    <source>
        <dbReference type="ARBA" id="ARBA00023136"/>
    </source>
</evidence>
<feature type="transmembrane region" description="Helical" evidence="4">
    <location>
        <begin position="83"/>
        <end position="103"/>
    </location>
</feature>
<dbReference type="KEGG" id="pcm:AY601_1211"/>
<feature type="transmembrane region" description="Helical" evidence="4">
    <location>
        <begin position="349"/>
        <end position="374"/>
    </location>
</feature>
<dbReference type="AlphaFoldDB" id="A0A127VA22"/>
<dbReference type="PROSITE" id="PS50850">
    <property type="entry name" value="MFS"/>
    <property type="match status" value="1"/>
</dbReference>
<keyword evidence="1 4" id="KW-0812">Transmembrane</keyword>
<organism evidence="6 7">
    <name type="scientific">Pedobacter cryoconitis</name>
    <dbReference type="NCBI Taxonomy" id="188932"/>
    <lineage>
        <taxon>Bacteria</taxon>
        <taxon>Pseudomonadati</taxon>
        <taxon>Bacteroidota</taxon>
        <taxon>Sphingobacteriia</taxon>
        <taxon>Sphingobacteriales</taxon>
        <taxon>Sphingobacteriaceae</taxon>
        <taxon>Pedobacter</taxon>
    </lineage>
</organism>
<evidence type="ECO:0000256" key="2">
    <source>
        <dbReference type="ARBA" id="ARBA00022989"/>
    </source>
</evidence>
<evidence type="ECO:0000259" key="5">
    <source>
        <dbReference type="PROSITE" id="PS50850"/>
    </source>
</evidence>
<dbReference type="RefSeq" id="WP_232324705.1">
    <property type="nucleotide sequence ID" value="NZ_CP014504.1"/>
</dbReference>
<feature type="transmembrane region" description="Helical" evidence="4">
    <location>
        <begin position="292"/>
        <end position="313"/>
    </location>
</feature>
<feature type="transmembrane region" description="Helical" evidence="4">
    <location>
        <begin position="115"/>
        <end position="133"/>
    </location>
</feature>
<dbReference type="InterPro" id="IPR036259">
    <property type="entry name" value="MFS_trans_sf"/>
</dbReference>
<evidence type="ECO:0000313" key="7">
    <source>
        <dbReference type="Proteomes" id="UP000071561"/>
    </source>
</evidence>
<dbReference type="Pfam" id="PF07690">
    <property type="entry name" value="MFS_1"/>
    <property type="match status" value="1"/>
</dbReference>
<dbReference type="SUPFAM" id="SSF103473">
    <property type="entry name" value="MFS general substrate transporter"/>
    <property type="match status" value="1"/>
</dbReference>
<dbReference type="Gene3D" id="1.20.1250.20">
    <property type="entry name" value="MFS general substrate transporter like domains"/>
    <property type="match status" value="2"/>
</dbReference>
<dbReference type="GO" id="GO:0022857">
    <property type="term" value="F:transmembrane transporter activity"/>
    <property type="evidence" value="ECO:0007669"/>
    <property type="project" value="InterPro"/>
</dbReference>
<feature type="transmembrane region" description="Helical" evidence="4">
    <location>
        <begin position="180"/>
        <end position="198"/>
    </location>
</feature>